<dbReference type="InterPro" id="IPR035940">
    <property type="entry name" value="CAP_sf"/>
</dbReference>
<dbReference type="InterPro" id="IPR001283">
    <property type="entry name" value="CRISP-related"/>
</dbReference>
<organism evidence="4">
    <name type="scientific">Nematostella vectensis</name>
    <name type="common">Starlet sea anemone</name>
    <dbReference type="NCBI Taxonomy" id="45351"/>
    <lineage>
        <taxon>Eukaryota</taxon>
        <taxon>Metazoa</taxon>
        <taxon>Cnidaria</taxon>
        <taxon>Anthozoa</taxon>
        <taxon>Hexacorallia</taxon>
        <taxon>Actiniaria</taxon>
        <taxon>Edwardsiidae</taxon>
        <taxon>Nematostella</taxon>
    </lineage>
</organism>
<dbReference type="InterPro" id="IPR018244">
    <property type="entry name" value="Allrgn_V5/Tpx1_CS"/>
</dbReference>
<feature type="region of interest" description="Disordered" evidence="1">
    <location>
        <begin position="96"/>
        <end position="120"/>
    </location>
</feature>
<dbReference type="InterPro" id="IPR034113">
    <property type="entry name" value="SCP_GAPR1-like"/>
</dbReference>
<dbReference type="SMART" id="SM00198">
    <property type="entry name" value="SCP"/>
    <property type="match status" value="1"/>
</dbReference>
<dbReference type="Pfam" id="PF00188">
    <property type="entry name" value="CAP"/>
    <property type="match status" value="1"/>
</dbReference>
<dbReference type="PROSITE" id="PS01009">
    <property type="entry name" value="CRISP_1"/>
    <property type="match status" value="1"/>
</dbReference>
<dbReference type="FunFam" id="3.40.33.10:FF:000002">
    <property type="entry name" value="Golgi-associated plant pathogenesis-related protein 1"/>
    <property type="match status" value="1"/>
</dbReference>
<evidence type="ECO:0000259" key="3">
    <source>
        <dbReference type="SMART" id="SM00198"/>
    </source>
</evidence>
<evidence type="ECO:0000256" key="2">
    <source>
        <dbReference type="SAM" id="SignalP"/>
    </source>
</evidence>
<feature type="signal peptide" evidence="2">
    <location>
        <begin position="1"/>
        <end position="21"/>
    </location>
</feature>
<reference evidence="4" key="1">
    <citation type="journal article" date="2013" name="Mar. Biotechnol.">
        <title>Analysis of soluble protein contents from the nematocysts of a model sea anemone sheds light on venom evolution.</title>
        <authorList>
            <person name="Moran Y."/>
            <person name="Praher D."/>
            <person name="Schlesinger A."/>
            <person name="Ayalon A."/>
            <person name="Tal Y."/>
            <person name="Technau U."/>
        </authorList>
    </citation>
    <scope>NUCLEOTIDE SEQUENCE</scope>
</reference>
<dbReference type="InterPro" id="IPR014044">
    <property type="entry name" value="CAP_dom"/>
</dbReference>
<proteinExistence type="evidence at transcript level"/>
<name>K7ZH43_NEMVE</name>
<accession>K7ZH43</accession>
<sequence length="284" mass="30308">MMSRRAVWLVLACCVLLSAKASQNINKRRLGSNQEHYNVLRRIATPADSATKRSEGVARQPVVGIFKINDGGVVGAGVYEVGKDGKVDIDLKIRITPPGSGGGGGEGSTPTMAPGGGKEGAEDQIALSIHNKFRKVHNSPPMTLNAEMSKSAKEYAEKIAKSGKFTHSSKEERDGVGENLSMGCSSKKGQTPEEAVTNWYNEVCNPGYTFGGGGGGSGTGHFTQVVWKESTELGFGSASAEEDKMKCTYYVGRYKKAGNMIGDFDKNVEQGSFDKQSYCSKVSK</sequence>
<evidence type="ECO:0000256" key="1">
    <source>
        <dbReference type="SAM" id="MobiDB-lite"/>
    </source>
</evidence>
<dbReference type="GO" id="GO:0005576">
    <property type="term" value="C:extracellular region"/>
    <property type="evidence" value="ECO:0007669"/>
    <property type="project" value="InterPro"/>
</dbReference>
<dbReference type="CDD" id="cd05382">
    <property type="entry name" value="CAP_GAPR1-like"/>
    <property type="match status" value="1"/>
</dbReference>
<dbReference type="EMBL" id="JQ829080">
    <property type="protein sequence ID" value="AFY07205.1"/>
    <property type="molecule type" value="mRNA"/>
</dbReference>
<dbReference type="SUPFAM" id="SSF55797">
    <property type="entry name" value="PR-1-like"/>
    <property type="match status" value="1"/>
</dbReference>
<dbReference type="HOGENOM" id="CLU_035730_9_3_1"/>
<dbReference type="AlphaFoldDB" id="K7ZH43"/>
<evidence type="ECO:0000313" key="4">
    <source>
        <dbReference type="EMBL" id="AFY07205.1"/>
    </source>
</evidence>
<dbReference type="Gene3D" id="3.40.33.10">
    <property type="entry name" value="CAP"/>
    <property type="match status" value="1"/>
</dbReference>
<feature type="domain" description="SCP" evidence="3">
    <location>
        <begin position="121"/>
        <end position="262"/>
    </location>
</feature>
<feature type="region of interest" description="Disordered" evidence="1">
    <location>
        <begin position="163"/>
        <end position="190"/>
    </location>
</feature>
<feature type="chain" id="PRO_5003915987" evidence="2">
    <location>
        <begin position="22"/>
        <end position="284"/>
    </location>
</feature>
<keyword evidence="2" id="KW-0732">Signal</keyword>
<dbReference type="PRINTS" id="PR00837">
    <property type="entry name" value="V5TPXLIKE"/>
</dbReference>
<protein>
    <submittedName>
        <fullName evidence="4">NEP-16</fullName>
    </submittedName>
</protein>
<dbReference type="PANTHER" id="PTHR10334">
    <property type="entry name" value="CYSTEINE-RICH SECRETORY PROTEIN-RELATED"/>
    <property type="match status" value="1"/>
</dbReference>